<dbReference type="Proteomes" id="UP001206595">
    <property type="component" value="Unassembled WGS sequence"/>
</dbReference>
<feature type="compositionally biased region" description="Polar residues" evidence="1">
    <location>
        <begin position="32"/>
        <end position="53"/>
    </location>
</feature>
<gene>
    <name evidence="2" type="ORF">K450DRAFT_262160</name>
</gene>
<dbReference type="EMBL" id="MU620984">
    <property type="protein sequence ID" value="KAI8575384.1"/>
    <property type="molecule type" value="Genomic_DNA"/>
</dbReference>
<sequence length="233" mass="25428">MSFRRSSSIAVRREKSSLESGSASIIARPPRRSSTYGVSTPIHSPAWSESTLSTVSTIDPSDIIDLQSEASSSQRMKRSSTEDSLAAVLAAAIQMSSVPLKQRSSLSTGRASVIISSRTSQQDMSRRDSDSSISSDDCSSPKTPSSKRPLSSYFFYGSGKKEPLSPAIENDTPARSSEVESVEEDTFGLKDLVDRGIHVKEIYTTMKTMVVPDEILNPMPSIKLERPRFARIN</sequence>
<feature type="compositionally biased region" description="Low complexity" evidence="1">
    <location>
        <begin position="131"/>
        <end position="140"/>
    </location>
</feature>
<evidence type="ECO:0000313" key="2">
    <source>
        <dbReference type="EMBL" id="KAI8575384.1"/>
    </source>
</evidence>
<comment type="caution">
    <text evidence="2">The sequence shown here is derived from an EMBL/GenBank/DDBJ whole genome shotgun (WGS) entry which is preliminary data.</text>
</comment>
<dbReference type="AlphaFoldDB" id="A0AAD5HA31"/>
<evidence type="ECO:0000313" key="3">
    <source>
        <dbReference type="Proteomes" id="UP001206595"/>
    </source>
</evidence>
<accession>A0AAD5HA31</accession>
<dbReference type="GeneID" id="75917773"/>
<keyword evidence="3" id="KW-1185">Reference proteome</keyword>
<proteinExistence type="predicted"/>
<protein>
    <submittedName>
        <fullName evidence="2">Uncharacterized protein</fullName>
    </submittedName>
</protein>
<dbReference type="RefSeq" id="XP_051440388.1">
    <property type="nucleotide sequence ID" value="XM_051592430.1"/>
</dbReference>
<reference evidence="2" key="2">
    <citation type="journal article" date="2022" name="Proc. Natl. Acad. Sci. U.S.A.">
        <title>Diploid-dominant life cycles characterize the early evolution of Fungi.</title>
        <authorList>
            <person name="Amses K.R."/>
            <person name="Simmons D.R."/>
            <person name="Longcore J.E."/>
            <person name="Mondo S.J."/>
            <person name="Seto K."/>
            <person name="Jeronimo G.H."/>
            <person name="Bonds A.E."/>
            <person name="Quandt C.A."/>
            <person name="Davis W.J."/>
            <person name="Chang Y."/>
            <person name="Federici B.A."/>
            <person name="Kuo A."/>
            <person name="LaButti K."/>
            <person name="Pangilinan J."/>
            <person name="Andreopoulos W."/>
            <person name="Tritt A."/>
            <person name="Riley R."/>
            <person name="Hundley H."/>
            <person name="Johnson J."/>
            <person name="Lipzen A."/>
            <person name="Barry K."/>
            <person name="Lang B.F."/>
            <person name="Cuomo C.A."/>
            <person name="Buchler N.E."/>
            <person name="Grigoriev I.V."/>
            <person name="Spatafora J.W."/>
            <person name="Stajich J.E."/>
            <person name="James T.Y."/>
        </authorList>
    </citation>
    <scope>NUCLEOTIDE SEQUENCE</scope>
    <source>
        <strain evidence="2">AG</strain>
    </source>
</reference>
<evidence type="ECO:0000256" key="1">
    <source>
        <dbReference type="SAM" id="MobiDB-lite"/>
    </source>
</evidence>
<name>A0AAD5HA31_UMBRA</name>
<reference evidence="2" key="1">
    <citation type="submission" date="2021-06" db="EMBL/GenBank/DDBJ databases">
        <authorList>
            <consortium name="DOE Joint Genome Institute"/>
            <person name="Mondo S.J."/>
            <person name="Amses K.R."/>
            <person name="Simmons D.R."/>
            <person name="Longcore J.E."/>
            <person name="Seto K."/>
            <person name="Alves G.H."/>
            <person name="Bonds A.E."/>
            <person name="Quandt C.A."/>
            <person name="Davis W.J."/>
            <person name="Chang Y."/>
            <person name="Letcher P.M."/>
            <person name="Powell M.J."/>
            <person name="Kuo A."/>
            <person name="Labutti K."/>
            <person name="Pangilinan J."/>
            <person name="Andreopoulos W."/>
            <person name="Tritt A."/>
            <person name="Riley R."/>
            <person name="Hundley H."/>
            <person name="Johnson J."/>
            <person name="Lipzen A."/>
            <person name="Barry K."/>
            <person name="Berbee M.L."/>
            <person name="Buchler N.E."/>
            <person name="Grigoriev I.V."/>
            <person name="Spatafora J.W."/>
            <person name="Stajich J.E."/>
            <person name="James T.Y."/>
        </authorList>
    </citation>
    <scope>NUCLEOTIDE SEQUENCE</scope>
    <source>
        <strain evidence="2">AG</strain>
    </source>
</reference>
<feature type="region of interest" description="Disordered" evidence="1">
    <location>
        <begin position="1"/>
        <end position="53"/>
    </location>
</feature>
<organism evidence="2 3">
    <name type="scientific">Umbelopsis ramanniana AG</name>
    <dbReference type="NCBI Taxonomy" id="1314678"/>
    <lineage>
        <taxon>Eukaryota</taxon>
        <taxon>Fungi</taxon>
        <taxon>Fungi incertae sedis</taxon>
        <taxon>Mucoromycota</taxon>
        <taxon>Mucoromycotina</taxon>
        <taxon>Umbelopsidomycetes</taxon>
        <taxon>Umbelopsidales</taxon>
        <taxon>Umbelopsidaceae</taxon>
        <taxon>Umbelopsis</taxon>
    </lineage>
</organism>
<feature type="region of interest" description="Disordered" evidence="1">
    <location>
        <begin position="109"/>
        <end position="151"/>
    </location>
</feature>